<dbReference type="EMBL" id="HBUE01341859">
    <property type="protein sequence ID" value="CAG6598872.1"/>
    <property type="molecule type" value="Transcribed_RNA"/>
</dbReference>
<dbReference type="EMBL" id="HBUE01234955">
    <property type="protein sequence ID" value="CAG6546689.1"/>
    <property type="molecule type" value="Transcribed_RNA"/>
</dbReference>
<accession>A0A8D8L4B1</accession>
<dbReference type="AlphaFoldDB" id="A0A8D8L4B1"/>
<reference evidence="1" key="1">
    <citation type="submission" date="2021-05" db="EMBL/GenBank/DDBJ databases">
        <authorList>
            <person name="Alioto T."/>
            <person name="Alioto T."/>
            <person name="Gomez Garrido J."/>
        </authorList>
    </citation>
    <scope>NUCLEOTIDE SEQUENCE</scope>
</reference>
<protein>
    <submittedName>
        <fullName evidence="1">(northern house mosquito) hypothetical protein</fullName>
    </submittedName>
</protein>
<name>A0A8D8L4B1_CULPI</name>
<sequence length="135" mass="14661">MSGGHNDPLNPFSWGAMKIDLGVIFFAFPPIPGRESPESHAASHVRWSGLLSSGFEVIGSPAASGASRQEQQHSSATSDREQDIVNLARFFIVSMRREGLTAFSVGNLFIYCPRRICSKEYAQCIVPAVLFSGAQ</sequence>
<proteinExistence type="predicted"/>
<evidence type="ECO:0000313" key="1">
    <source>
        <dbReference type="EMBL" id="CAG6598872.1"/>
    </source>
</evidence>
<organism evidence="1">
    <name type="scientific">Culex pipiens</name>
    <name type="common">House mosquito</name>
    <dbReference type="NCBI Taxonomy" id="7175"/>
    <lineage>
        <taxon>Eukaryota</taxon>
        <taxon>Metazoa</taxon>
        <taxon>Ecdysozoa</taxon>
        <taxon>Arthropoda</taxon>
        <taxon>Hexapoda</taxon>
        <taxon>Insecta</taxon>
        <taxon>Pterygota</taxon>
        <taxon>Neoptera</taxon>
        <taxon>Endopterygota</taxon>
        <taxon>Diptera</taxon>
        <taxon>Nematocera</taxon>
        <taxon>Culicoidea</taxon>
        <taxon>Culicidae</taxon>
        <taxon>Culicinae</taxon>
        <taxon>Culicini</taxon>
        <taxon>Culex</taxon>
        <taxon>Culex</taxon>
    </lineage>
</organism>